<dbReference type="InterPro" id="IPR051782">
    <property type="entry name" value="ABC_Transporter_VariousFunc"/>
</dbReference>
<keyword evidence="6" id="KW-1185">Reference proteome</keyword>
<keyword evidence="2" id="KW-0547">Nucleotide-binding</keyword>
<dbReference type="InterPro" id="IPR003593">
    <property type="entry name" value="AAA+_ATPase"/>
</dbReference>
<dbReference type="RefSeq" id="WP_146350734.1">
    <property type="nucleotide sequence ID" value="NZ_VOBR01000005.1"/>
</dbReference>
<organism evidence="5 6">
    <name type="scientific">Lentzea tibetensis</name>
    <dbReference type="NCBI Taxonomy" id="2591470"/>
    <lineage>
        <taxon>Bacteria</taxon>
        <taxon>Bacillati</taxon>
        <taxon>Actinomycetota</taxon>
        <taxon>Actinomycetes</taxon>
        <taxon>Pseudonocardiales</taxon>
        <taxon>Pseudonocardiaceae</taxon>
        <taxon>Lentzea</taxon>
    </lineage>
</organism>
<evidence type="ECO:0000313" key="5">
    <source>
        <dbReference type="EMBL" id="TWP52678.1"/>
    </source>
</evidence>
<protein>
    <submittedName>
        <fullName evidence="5">ABC transporter ATP-binding protein</fullName>
    </submittedName>
</protein>
<dbReference type="SMART" id="SM00382">
    <property type="entry name" value="AAA"/>
    <property type="match status" value="1"/>
</dbReference>
<reference evidence="5 6" key="1">
    <citation type="submission" date="2019-07" db="EMBL/GenBank/DDBJ databases">
        <title>Lentzea xizangensis sp. nov., isolated from Qinghai-Tibetan Plateau Soils.</title>
        <authorList>
            <person name="Huang J."/>
        </authorList>
    </citation>
    <scope>NUCLEOTIDE SEQUENCE [LARGE SCALE GENOMIC DNA]</scope>
    <source>
        <strain evidence="5 6">FXJ1.1311</strain>
    </source>
</reference>
<evidence type="ECO:0000256" key="2">
    <source>
        <dbReference type="ARBA" id="ARBA00022741"/>
    </source>
</evidence>
<dbReference type="AlphaFoldDB" id="A0A563EYS0"/>
<dbReference type="InterPro" id="IPR027417">
    <property type="entry name" value="P-loop_NTPase"/>
</dbReference>
<keyword evidence="3 5" id="KW-0067">ATP-binding</keyword>
<dbReference type="PANTHER" id="PTHR42939">
    <property type="entry name" value="ABC TRANSPORTER ATP-BINDING PROTEIN ALBC-RELATED"/>
    <property type="match status" value="1"/>
</dbReference>
<keyword evidence="1" id="KW-0813">Transport</keyword>
<evidence type="ECO:0000256" key="3">
    <source>
        <dbReference type="ARBA" id="ARBA00022840"/>
    </source>
</evidence>
<dbReference type="InterPro" id="IPR003439">
    <property type="entry name" value="ABC_transporter-like_ATP-bd"/>
</dbReference>
<evidence type="ECO:0000259" key="4">
    <source>
        <dbReference type="PROSITE" id="PS50893"/>
    </source>
</evidence>
<feature type="domain" description="ABC transporter" evidence="4">
    <location>
        <begin position="4"/>
        <end position="228"/>
    </location>
</feature>
<evidence type="ECO:0000313" key="6">
    <source>
        <dbReference type="Proteomes" id="UP000316639"/>
    </source>
</evidence>
<dbReference type="PROSITE" id="PS00211">
    <property type="entry name" value="ABC_TRANSPORTER_1"/>
    <property type="match status" value="1"/>
</dbReference>
<dbReference type="PROSITE" id="PS50893">
    <property type="entry name" value="ABC_TRANSPORTER_2"/>
    <property type="match status" value="1"/>
</dbReference>
<evidence type="ECO:0000256" key="1">
    <source>
        <dbReference type="ARBA" id="ARBA00022448"/>
    </source>
</evidence>
<dbReference type="InterPro" id="IPR017871">
    <property type="entry name" value="ABC_transporter-like_CS"/>
</dbReference>
<dbReference type="SUPFAM" id="SSF52540">
    <property type="entry name" value="P-loop containing nucleoside triphosphate hydrolases"/>
    <property type="match status" value="1"/>
</dbReference>
<dbReference type="Pfam" id="PF00005">
    <property type="entry name" value="ABC_tran"/>
    <property type="match status" value="1"/>
</dbReference>
<dbReference type="PANTHER" id="PTHR42939:SF1">
    <property type="entry name" value="ABC TRANSPORTER ATP-BINDING PROTEIN ALBC-RELATED"/>
    <property type="match status" value="1"/>
</dbReference>
<dbReference type="OrthoDB" id="9804819at2"/>
<comment type="caution">
    <text evidence="5">The sequence shown here is derived from an EMBL/GenBank/DDBJ whole genome shotgun (WGS) entry which is preliminary data.</text>
</comment>
<dbReference type="GO" id="GO:0016887">
    <property type="term" value="F:ATP hydrolysis activity"/>
    <property type="evidence" value="ECO:0007669"/>
    <property type="project" value="InterPro"/>
</dbReference>
<dbReference type="Gene3D" id="3.40.50.300">
    <property type="entry name" value="P-loop containing nucleotide triphosphate hydrolases"/>
    <property type="match status" value="1"/>
</dbReference>
<accession>A0A563EYS0</accession>
<dbReference type="EMBL" id="VOBR01000005">
    <property type="protein sequence ID" value="TWP52678.1"/>
    <property type="molecule type" value="Genomic_DNA"/>
</dbReference>
<name>A0A563EYS0_9PSEU</name>
<proteinExistence type="predicted"/>
<sequence length="269" mass="28777">MIALAADRVGRRFGRTWALRDCSFEIPDGSVTALVGVNGAGKSTLLTLATGLLAPTEGAVRVLGTAPGSRGIHPRVSFLAQDKPTHRGFTVAEMLRFGRELNPTWDDEYARRLVDEAGVGLDAKIRTLSGGQRTRVALAVALGKRPELLLLDEPIADLDPVARDEVLRMLMAEVADTGTTVVLSSHALSELGNVCDHLLLLGSGRVRLAGDVDELLRSHRVLVHEPAGAHHVVEARGSIRLVRTEDPAAGTAPNLEELVLAYLRTEDAS</sequence>
<dbReference type="CDD" id="cd03230">
    <property type="entry name" value="ABC_DR_subfamily_A"/>
    <property type="match status" value="1"/>
</dbReference>
<dbReference type="GO" id="GO:0005524">
    <property type="term" value="F:ATP binding"/>
    <property type="evidence" value="ECO:0007669"/>
    <property type="project" value="UniProtKB-KW"/>
</dbReference>
<dbReference type="Proteomes" id="UP000316639">
    <property type="component" value="Unassembled WGS sequence"/>
</dbReference>
<gene>
    <name evidence="5" type="ORF">FKR81_10285</name>
</gene>